<proteinExistence type="inferred from homology"/>
<dbReference type="Pfam" id="PF03780">
    <property type="entry name" value="Asp23"/>
    <property type="match status" value="1"/>
</dbReference>
<dbReference type="RefSeq" id="WP_332520118.1">
    <property type="nucleotide sequence ID" value="NZ_JANRHA010000008.1"/>
</dbReference>
<evidence type="ECO:0000256" key="1">
    <source>
        <dbReference type="ARBA" id="ARBA00005721"/>
    </source>
</evidence>
<gene>
    <name evidence="3" type="ORF">NVS88_13615</name>
</gene>
<feature type="region of interest" description="Disordered" evidence="2">
    <location>
        <begin position="117"/>
        <end position="171"/>
    </location>
</feature>
<organism evidence="3 4">
    <name type="scientific">Speluncibacter jeojiensis</name>
    <dbReference type="NCBI Taxonomy" id="2710754"/>
    <lineage>
        <taxon>Bacteria</taxon>
        <taxon>Bacillati</taxon>
        <taxon>Actinomycetota</taxon>
        <taxon>Actinomycetes</taxon>
        <taxon>Mycobacteriales</taxon>
        <taxon>Speluncibacteraceae</taxon>
        <taxon>Speluncibacter</taxon>
    </lineage>
</organism>
<keyword evidence="4" id="KW-1185">Reference proteome</keyword>
<dbReference type="Proteomes" id="UP001152755">
    <property type="component" value="Unassembled WGS sequence"/>
</dbReference>
<dbReference type="AlphaFoldDB" id="A0A9X4REI0"/>
<evidence type="ECO:0000313" key="3">
    <source>
        <dbReference type="EMBL" id="MDG3015593.1"/>
    </source>
</evidence>
<protein>
    <submittedName>
        <fullName evidence="3">Asp23/Gls24 family envelope stress response protein</fullName>
    </submittedName>
</protein>
<dbReference type="EMBL" id="JANRHA010000008">
    <property type="protein sequence ID" value="MDG3015593.1"/>
    <property type="molecule type" value="Genomic_DNA"/>
</dbReference>
<comment type="caution">
    <text evidence="3">The sequence shown here is derived from an EMBL/GenBank/DDBJ whole genome shotgun (WGS) entry which is preliminary data.</text>
</comment>
<reference evidence="3" key="1">
    <citation type="submission" date="2022-08" db="EMBL/GenBank/DDBJ databases">
        <title>Genome analysis of Corynebacteriales strain.</title>
        <authorList>
            <person name="Lee S.D."/>
        </authorList>
    </citation>
    <scope>NUCLEOTIDE SEQUENCE</scope>
    <source>
        <strain evidence="3">D3-21</strain>
    </source>
</reference>
<evidence type="ECO:0000256" key="2">
    <source>
        <dbReference type="SAM" id="MobiDB-lite"/>
    </source>
</evidence>
<evidence type="ECO:0000313" key="4">
    <source>
        <dbReference type="Proteomes" id="UP001152755"/>
    </source>
</evidence>
<name>A0A9X4REI0_9ACTN</name>
<dbReference type="InterPro" id="IPR005531">
    <property type="entry name" value="Asp23"/>
</dbReference>
<comment type="similarity">
    <text evidence="1">Belongs to the asp23 family.</text>
</comment>
<feature type="region of interest" description="Disordered" evidence="2">
    <location>
        <begin position="1"/>
        <end position="20"/>
    </location>
</feature>
<sequence length="171" mass="17387">MAESSAADAPEPDPGERGGLTVKERVVDKIAVRAALSVPGVVRQGSGLSRLTGRELPRTLSVVTGGAVAVGVHIAVAWPCSLAQVADSVQRAVTDQLRTFAGLPVSRVDVSIVAMVPPEQPDLPAPTDAGPTQPGPTEPDPAEPDLGTPDPTASDRTDPPRPTDTAEGAPA</sequence>
<accession>A0A9X4REI0</accession>